<dbReference type="GO" id="GO:0000160">
    <property type="term" value="P:phosphorelay signal transduction system"/>
    <property type="evidence" value="ECO:0007669"/>
    <property type="project" value="InterPro"/>
</dbReference>
<dbReference type="InterPro" id="IPR011006">
    <property type="entry name" value="CheY-like_superfamily"/>
</dbReference>
<name>A0A0G9H9N2_9GAMM</name>
<keyword evidence="3" id="KW-1185">Reference proteome</keyword>
<dbReference type="STRING" id="1440763.BJI69_13435"/>
<evidence type="ECO:0000313" key="2">
    <source>
        <dbReference type="EMBL" id="APG04798.1"/>
    </source>
</evidence>
<dbReference type="SMART" id="SM00448">
    <property type="entry name" value="REC"/>
    <property type="match status" value="1"/>
</dbReference>
<organism evidence="2 3">
    <name type="scientific">Luteibacter rhizovicinus DSM 16549</name>
    <dbReference type="NCBI Taxonomy" id="1440763"/>
    <lineage>
        <taxon>Bacteria</taxon>
        <taxon>Pseudomonadati</taxon>
        <taxon>Pseudomonadota</taxon>
        <taxon>Gammaproteobacteria</taxon>
        <taxon>Lysobacterales</taxon>
        <taxon>Rhodanobacteraceae</taxon>
        <taxon>Luteibacter</taxon>
    </lineage>
</organism>
<dbReference type="PROSITE" id="PS50110">
    <property type="entry name" value="RESPONSE_REGULATORY"/>
    <property type="match status" value="1"/>
</dbReference>
<dbReference type="InterPro" id="IPR001789">
    <property type="entry name" value="Sig_transdc_resp-reg_receiver"/>
</dbReference>
<dbReference type="SUPFAM" id="SSF52172">
    <property type="entry name" value="CheY-like"/>
    <property type="match status" value="1"/>
</dbReference>
<dbReference type="PANTHER" id="PTHR44591:SF25">
    <property type="entry name" value="CHEMOTAXIS TWO-COMPONENT RESPONSE REGULATOR"/>
    <property type="match status" value="1"/>
</dbReference>
<keyword evidence="1" id="KW-0597">Phosphoprotein</keyword>
<dbReference type="CDD" id="cd17562">
    <property type="entry name" value="REC_CheY4-like"/>
    <property type="match status" value="1"/>
</dbReference>
<dbReference type="Proteomes" id="UP000182987">
    <property type="component" value="Chromosome"/>
</dbReference>
<evidence type="ECO:0000313" key="3">
    <source>
        <dbReference type="Proteomes" id="UP000182987"/>
    </source>
</evidence>
<gene>
    <name evidence="2" type="ORF">BJI69_13435</name>
</gene>
<evidence type="ECO:0000256" key="1">
    <source>
        <dbReference type="ARBA" id="ARBA00022553"/>
    </source>
</evidence>
<sequence length="120" mass="12943">MAKILAVDDSASMRSMVAFTLRGAGHDVEEADNGQAALDSAAVHKFDLILADVNMPVMDGITMVREIRTRADYRGIPILMLTTESNPEKKMEGKAAGATGWLVKPFDPDQLLATVNRVLG</sequence>
<reference evidence="3" key="1">
    <citation type="submission" date="2016-09" db="EMBL/GenBank/DDBJ databases">
        <authorList>
            <person name="Lysoe E."/>
        </authorList>
    </citation>
    <scope>NUCLEOTIDE SEQUENCE [LARGE SCALE GENOMIC DNA]</scope>
    <source>
        <strain evidence="3">LJ96T</strain>
    </source>
</reference>
<dbReference type="InterPro" id="IPR050595">
    <property type="entry name" value="Bact_response_regulator"/>
</dbReference>
<protein>
    <submittedName>
        <fullName evidence="2">Response regulator</fullName>
    </submittedName>
</protein>
<dbReference type="KEGG" id="lrz:BJI69_13435"/>
<accession>A0A0G9H9N2</accession>
<dbReference type="PATRIC" id="fig|1440763.5.peg.2866"/>
<dbReference type="RefSeq" id="WP_046968490.1">
    <property type="nucleotide sequence ID" value="NZ_CP017480.1"/>
</dbReference>
<proteinExistence type="predicted"/>
<dbReference type="EMBL" id="CP017480">
    <property type="protein sequence ID" value="APG04798.1"/>
    <property type="molecule type" value="Genomic_DNA"/>
</dbReference>
<dbReference type="Pfam" id="PF00072">
    <property type="entry name" value="Response_reg"/>
    <property type="match status" value="1"/>
</dbReference>
<dbReference type="OrthoDB" id="9800897at2"/>
<dbReference type="PANTHER" id="PTHR44591">
    <property type="entry name" value="STRESS RESPONSE REGULATOR PROTEIN 1"/>
    <property type="match status" value="1"/>
</dbReference>
<dbReference type="AlphaFoldDB" id="A0A0G9H9N2"/>
<dbReference type="Gene3D" id="3.40.50.2300">
    <property type="match status" value="1"/>
</dbReference>